<feature type="region of interest" description="Disordered" evidence="1">
    <location>
        <begin position="146"/>
        <end position="168"/>
    </location>
</feature>
<evidence type="ECO:0000256" key="1">
    <source>
        <dbReference type="SAM" id="MobiDB-lite"/>
    </source>
</evidence>
<feature type="region of interest" description="Disordered" evidence="1">
    <location>
        <begin position="1"/>
        <end position="84"/>
    </location>
</feature>
<evidence type="ECO:0000313" key="2">
    <source>
        <dbReference type="EMBL" id="ABF96677.1"/>
    </source>
</evidence>
<protein>
    <submittedName>
        <fullName evidence="2">Expressed protein</fullName>
    </submittedName>
    <submittedName>
        <fullName evidence="3">cDNA clone:001-117-C12, full insert sequence</fullName>
    </submittedName>
</protein>
<proteinExistence type="evidence at transcript level"/>
<organism evidence="2">
    <name type="scientific">Oryza sativa subsp. japonica</name>
    <name type="common">Rice</name>
    <dbReference type="NCBI Taxonomy" id="39947"/>
    <lineage>
        <taxon>Eukaryota</taxon>
        <taxon>Viridiplantae</taxon>
        <taxon>Streptophyta</taxon>
        <taxon>Embryophyta</taxon>
        <taxon>Tracheophyta</taxon>
        <taxon>Spermatophyta</taxon>
        <taxon>Magnoliopsida</taxon>
        <taxon>Liliopsida</taxon>
        <taxon>Poales</taxon>
        <taxon>Poaceae</taxon>
        <taxon>BOP clade</taxon>
        <taxon>Oryzoideae</taxon>
        <taxon>Oryzeae</taxon>
        <taxon>Oryzinae</taxon>
        <taxon>Oryza</taxon>
        <taxon>Oryza sativa</taxon>
    </lineage>
</organism>
<accession>Q10JF4</accession>
<feature type="compositionally biased region" description="Gly residues" evidence="1">
    <location>
        <begin position="15"/>
        <end position="29"/>
    </location>
</feature>
<reference evidence="3" key="1">
    <citation type="journal article" date="2003" name="Science">
        <title>Collection, Mapping, and Annotation of Over 28,000 cDNA Clones from japonica Rice.</title>
        <authorList>
            <person name="Kikuchi S."/>
            <person name="Satoh K."/>
            <person name="Nagata T."/>
            <person name="Kawagashira N."/>
            <person name="Doi K."/>
            <person name="Kishimoto N."/>
            <person name="Yazaki J."/>
            <person name="Ishikawa M."/>
            <person name="Yamada H."/>
            <person name="Ooka H."/>
            <person name="Hotta I."/>
            <person name="Kojima K."/>
            <person name="Namiki T."/>
            <person name="Ohneda E."/>
            <person name="Yahagi W."/>
            <person name="Suzuki K."/>
            <person name="Li C."/>
            <person name="Ohtsuki K."/>
            <person name="Shishiki T."/>
            <person name="Otomo Y."/>
            <person name="Murakami K."/>
            <person name="Iida Y."/>
            <person name="Sugano S."/>
            <person name="Fujimura T."/>
            <person name="Suzuki Y."/>
            <person name="Tsunoda Y."/>
            <person name="Kurosaki T."/>
            <person name="Kodama T."/>
            <person name="Masuda H."/>
            <person name="Kobayashi M."/>
            <person name="Xie Q."/>
            <person name="Lu M."/>
            <person name="Narikawa R."/>
            <person name="Sugiyama A."/>
            <person name="Mizuno K."/>
            <person name="Yokomizo S."/>
            <person name="Niikura J."/>
            <person name="Ikeda R."/>
            <person name="Ishibiki J."/>
            <person name="Kawamata M."/>
            <person name="Yoshimura A."/>
            <person name="Miura J."/>
            <person name="Kusumegi T."/>
            <person name="Oka M."/>
            <person name="Ryu R."/>
            <person name="Ueda M."/>
            <person name="Matsubara K."/>
            <person name="Kawai J."/>
            <person name="Carninci P."/>
            <person name="Adachi J."/>
            <person name="Aizawa K."/>
            <person name="Arakawa T."/>
            <person name="Fukuda S."/>
            <person name="Hara A."/>
            <person name="Hashidume W."/>
            <person name="Hayatsu N."/>
            <person name="Imotani K."/>
            <person name="Ishii Y."/>
            <person name="Itoh M."/>
            <person name="Kagawa I."/>
            <person name="Kondo S."/>
            <person name="Konno H."/>
            <person name="Miyazaki A."/>
            <person name="Osato N."/>
            <person name="Ota Y."/>
            <person name="Saito R."/>
            <person name="Sasaki D."/>
            <person name="Sato K."/>
            <person name="Shibata K."/>
            <person name="Shinagawa A."/>
            <person name="Shiraki T."/>
            <person name="Yoshino M."/>
            <person name="Hayashizaki Y."/>
        </authorList>
    </citation>
    <scope>NUCLEOTIDE SEQUENCE</scope>
</reference>
<dbReference type="AlphaFoldDB" id="Q10JF4"/>
<gene>
    <name evidence="2" type="ordered locus">LOC_Os03g30840</name>
</gene>
<dbReference type="EMBL" id="AK063543">
    <property type="protein sequence ID" value="BAG88758.1"/>
    <property type="molecule type" value="mRNA"/>
</dbReference>
<sequence>MTRAADPVTGRHEGGGSGDGEARGSGSGGDVRAADPATGSARGGGSSDGCGGGNSIRRRIHRSQVPAPPSSPSPAVTTPSPFLRSGTRGVVEAAAGLCNGSGEAEAVEAGGARQQRRRGGGGGGRQGSAAAALRQIRRWWFSSATSRMTTATSSRVRQRRRRVRLGQRRPADFCDDDVL</sequence>
<feature type="compositionally biased region" description="Low complexity" evidence="1">
    <location>
        <begin position="146"/>
        <end position="155"/>
    </location>
</feature>
<feature type="compositionally biased region" description="Gly residues" evidence="1">
    <location>
        <begin position="41"/>
        <end position="54"/>
    </location>
</feature>
<feature type="compositionally biased region" description="Basic residues" evidence="1">
    <location>
        <begin position="156"/>
        <end position="167"/>
    </location>
</feature>
<evidence type="ECO:0000313" key="3">
    <source>
        <dbReference type="EMBL" id="BAG88758.1"/>
    </source>
</evidence>
<reference evidence="2" key="2">
    <citation type="journal article" date="2005" name="Genome Res.">
        <title>Sequence, annotation, and analysis of synteny between rice chromosome 3 and diverged grass species.</title>
        <authorList>
            <consortium name="Rice Chromosome 3 Sequencing Consortium"/>
            <person name="Buell C.R."/>
            <person name="Yuan Q."/>
            <person name="Ouyang S."/>
            <person name="Liu J."/>
            <person name="Zhu W."/>
            <person name="Wang A."/>
            <person name="Maiti R."/>
            <person name="Haas B."/>
            <person name="Wortman J."/>
            <person name="Pertea M."/>
            <person name="Jones K.M."/>
            <person name="Kim M."/>
            <person name="Overton L."/>
            <person name="Tsitrin T."/>
            <person name="Fadrosh D."/>
            <person name="Bera J."/>
            <person name="Weaver B."/>
            <person name="Jin S."/>
            <person name="Johri S."/>
            <person name="Reardon M."/>
            <person name="Webb K."/>
            <person name="Hill J."/>
            <person name="Moffat K."/>
            <person name="Tallon L."/>
            <person name="Van Aken S."/>
            <person name="Lewis M."/>
            <person name="Utterback T."/>
            <person name="Feldblyum T."/>
            <person name="Zismann V."/>
            <person name="Iobst S."/>
            <person name="Hsiao J."/>
            <person name="de Vazeille A.R."/>
            <person name="Salzberg S.L."/>
            <person name="White O."/>
            <person name="Fraser C."/>
            <person name="Yu Y."/>
            <person name="Kim H."/>
            <person name="Rambo T."/>
            <person name="Currie J."/>
            <person name="Collura K."/>
            <person name="Kernodle-Thompson S."/>
            <person name="Wei F."/>
            <person name="Kudrna K."/>
            <person name="Ammiraju J.S."/>
            <person name="Luo M."/>
            <person name="Goicoechea J.L."/>
            <person name="Wing R.A."/>
            <person name="Henry D."/>
            <person name="Oates R."/>
            <person name="Palmer M."/>
            <person name="Pries G."/>
            <person name="Saski C."/>
            <person name="Simmons J."/>
            <person name="Soderlund C."/>
            <person name="Nelson W."/>
            <person name="de la Bastide M."/>
            <person name="Spiegel L."/>
            <person name="Nascimento L."/>
            <person name="Huang E."/>
            <person name="Preston R."/>
            <person name="Zutavern T."/>
            <person name="Palmer L."/>
            <person name="O'Shaughnessy A."/>
            <person name="Dike S."/>
            <person name="McCombie W.R."/>
            <person name="Minx P."/>
            <person name="Cordum H."/>
            <person name="Wilson R."/>
            <person name="Jin W."/>
            <person name="Lee H.R."/>
            <person name="Jiang J."/>
            <person name="Jackson S."/>
        </authorList>
    </citation>
    <scope>NUCLEOTIDE SEQUENCE [LARGE SCALE GENOMIC DNA]</scope>
</reference>
<feature type="region of interest" description="Disordered" evidence="1">
    <location>
        <begin position="103"/>
        <end position="130"/>
    </location>
</feature>
<dbReference type="KEGG" id="osa:4333139"/>
<feature type="compositionally biased region" description="Low complexity" evidence="1">
    <location>
        <begin position="103"/>
        <end position="113"/>
    </location>
</feature>
<reference evidence="2" key="3">
    <citation type="submission" date="2006-06" db="EMBL/GenBank/DDBJ databases">
        <authorList>
            <person name="Buell R."/>
            <person name="Wing R.A."/>
            <person name="McCombie W.A."/>
            <person name="Ouyang S."/>
        </authorList>
    </citation>
    <scope>NUCLEOTIDE SEQUENCE</scope>
</reference>
<dbReference type="EMBL" id="DP000009">
    <property type="protein sequence ID" value="ABF96677.1"/>
    <property type="molecule type" value="Genomic_DNA"/>
</dbReference>
<name>Q10JF4_ORYSJ</name>